<sequence length="353" mass="39624">MIWQWWLSLLYALAVVVAGDLYEVLGVSKRATDREIKKAYRALSRQYHPDKNPGNEDAHNKFIEIGNAYEVLSDKEQRAKYDRYGEAGLKGQHHQDPMDIFSHFFSGGFGGFNRGRQRGPDATTEMYVSLSDIYKGRVIEINVDLQGICDECDGSGSADGKTDTCPKCRGQGSILTEHQIAPGIVQRVQYPCDKCNGKGSVIAHPCKQCKGSRVMRERRPYNVFIDAGAPRSWNYVLEGEADQSPDWQAGDLIVHLTQSPKDHYGYRRRGANLFRKEMLSSKQAQNGGWQREITRLDLDSTITLSRKKGVSVQNGEIEVIEDEGMPIQNGSGHGKLYIEYVVIPQHSGSHDEL</sequence>
<dbReference type="PROSITE" id="PS00636">
    <property type="entry name" value="DNAJ_1"/>
    <property type="match status" value="1"/>
</dbReference>
<dbReference type="CDD" id="cd10719">
    <property type="entry name" value="DnaJ_zf"/>
    <property type="match status" value="1"/>
</dbReference>
<gene>
    <name evidence="10" type="ORF">B9G98_01865</name>
</gene>
<dbReference type="PANTHER" id="PTHR43888">
    <property type="entry name" value="DNAJ-LIKE-2, ISOFORM A-RELATED"/>
    <property type="match status" value="1"/>
</dbReference>
<dbReference type="FunFam" id="2.10.230.10:FF:000002">
    <property type="entry name" value="Molecular chaperone DnaJ"/>
    <property type="match status" value="1"/>
</dbReference>
<dbReference type="InterPro" id="IPR036410">
    <property type="entry name" value="HSP_DnaJ_Cys-rich_dom_sf"/>
</dbReference>
<dbReference type="STRING" id="45607.A0A2T0FGY0"/>
<comment type="caution">
    <text evidence="10">The sequence shown here is derived from an EMBL/GenBank/DDBJ whole genome shotgun (WGS) entry which is preliminary data.</text>
</comment>
<keyword evidence="4 6" id="KW-0862">Zinc</keyword>
<dbReference type="Pfam" id="PF00684">
    <property type="entry name" value="DnaJ_CXXCXGXG"/>
    <property type="match status" value="1"/>
</dbReference>
<keyword evidence="5" id="KW-0143">Chaperone</keyword>
<dbReference type="Gene3D" id="2.10.230.10">
    <property type="entry name" value="Heat shock protein DnaJ, cysteine-rich domain"/>
    <property type="match status" value="1"/>
</dbReference>
<feature type="domain" description="J" evidence="8">
    <location>
        <begin position="20"/>
        <end position="85"/>
    </location>
</feature>
<feature type="signal peptide" evidence="7">
    <location>
        <begin position="1"/>
        <end position="18"/>
    </location>
</feature>
<dbReference type="Proteomes" id="UP000238350">
    <property type="component" value="Unassembled WGS sequence"/>
</dbReference>
<name>A0A2T0FGY0_9ASCO</name>
<evidence type="ECO:0000256" key="6">
    <source>
        <dbReference type="PROSITE-ProRule" id="PRU00546"/>
    </source>
</evidence>
<dbReference type="InterPro" id="IPR018253">
    <property type="entry name" value="DnaJ_domain_CS"/>
</dbReference>
<dbReference type="CDD" id="cd06257">
    <property type="entry name" value="DnaJ"/>
    <property type="match status" value="1"/>
</dbReference>
<keyword evidence="11" id="KW-1185">Reference proteome</keyword>
<dbReference type="InterPro" id="IPR008971">
    <property type="entry name" value="HSP40/DnaJ_pept-bd"/>
</dbReference>
<dbReference type="SUPFAM" id="SSF49493">
    <property type="entry name" value="HSP40/DnaJ peptide-binding domain"/>
    <property type="match status" value="2"/>
</dbReference>
<dbReference type="Gene3D" id="2.60.260.20">
    <property type="entry name" value="Urease metallochaperone UreE, N-terminal domain"/>
    <property type="match status" value="2"/>
</dbReference>
<dbReference type="Gene3D" id="1.10.287.110">
    <property type="entry name" value="DnaJ domain"/>
    <property type="match status" value="1"/>
</dbReference>
<keyword evidence="1 6" id="KW-0479">Metal-binding</keyword>
<keyword evidence="2" id="KW-0677">Repeat</keyword>
<dbReference type="OrthoDB" id="550424at2759"/>
<evidence type="ECO:0000256" key="5">
    <source>
        <dbReference type="ARBA" id="ARBA00023186"/>
    </source>
</evidence>
<proteinExistence type="predicted"/>
<dbReference type="GeneID" id="36515613"/>
<dbReference type="PROSITE" id="PS51188">
    <property type="entry name" value="ZF_CR"/>
    <property type="match status" value="1"/>
</dbReference>
<dbReference type="GO" id="GO:0008270">
    <property type="term" value="F:zinc ion binding"/>
    <property type="evidence" value="ECO:0007669"/>
    <property type="project" value="UniProtKB-KW"/>
</dbReference>
<keyword evidence="7" id="KW-0732">Signal</keyword>
<dbReference type="InterPro" id="IPR002939">
    <property type="entry name" value="DnaJ_C"/>
</dbReference>
<dbReference type="CDD" id="cd10747">
    <property type="entry name" value="DnaJ_C"/>
    <property type="match status" value="1"/>
</dbReference>
<dbReference type="InterPro" id="IPR044713">
    <property type="entry name" value="DNJA1/2-like"/>
</dbReference>
<dbReference type="SUPFAM" id="SSF46565">
    <property type="entry name" value="Chaperone J-domain"/>
    <property type="match status" value="1"/>
</dbReference>
<dbReference type="InterPro" id="IPR036869">
    <property type="entry name" value="J_dom_sf"/>
</dbReference>
<evidence type="ECO:0000256" key="3">
    <source>
        <dbReference type="ARBA" id="ARBA00022771"/>
    </source>
</evidence>
<evidence type="ECO:0000256" key="2">
    <source>
        <dbReference type="ARBA" id="ARBA00022737"/>
    </source>
</evidence>
<dbReference type="PRINTS" id="PR00625">
    <property type="entry name" value="JDOMAIN"/>
</dbReference>
<dbReference type="GO" id="GO:0051082">
    <property type="term" value="F:unfolded protein binding"/>
    <property type="evidence" value="ECO:0007669"/>
    <property type="project" value="InterPro"/>
</dbReference>
<dbReference type="EMBL" id="NDIQ01000021">
    <property type="protein sequence ID" value="PRT54245.1"/>
    <property type="molecule type" value="Genomic_DNA"/>
</dbReference>
<evidence type="ECO:0000259" key="9">
    <source>
        <dbReference type="PROSITE" id="PS51188"/>
    </source>
</evidence>
<dbReference type="SMART" id="SM00271">
    <property type="entry name" value="DnaJ"/>
    <property type="match status" value="1"/>
</dbReference>
<dbReference type="AlphaFoldDB" id="A0A2T0FGY0"/>
<feature type="zinc finger region" description="CR-type" evidence="6">
    <location>
        <begin position="136"/>
        <end position="218"/>
    </location>
</feature>
<dbReference type="GO" id="GO:0006457">
    <property type="term" value="P:protein folding"/>
    <property type="evidence" value="ECO:0007669"/>
    <property type="project" value="InterPro"/>
</dbReference>
<evidence type="ECO:0000256" key="4">
    <source>
        <dbReference type="ARBA" id="ARBA00022833"/>
    </source>
</evidence>
<evidence type="ECO:0000259" key="8">
    <source>
        <dbReference type="PROSITE" id="PS50076"/>
    </source>
</evidence>
<evidence type="ECO:0000256" key="1">
    <source>
        <dbReference type="ARBA" id="ARBA00022723"/>
    </source>
</evidence>
<evidence type="ECO:0000313" key="10">
    <source>
        <dbReference type="EMBL" id="PRT54245.1"/>
    </source>
</evidence>
<evidence type="ECO:0000256" key="7">
    <source>
        <dbReference type="SAM" id="SignalP"/>
    </source>
</evidence>
<accession>A0A2T0FGY0</accession>
<organism evidence="10 11">
    <name type="scientific">Wickerhamiella sorbophila</name>
    <dbReference type="NCBI Taxonomy" id="45607"/>
    <lineage>
        <taxon>Eukaryota</taxon>
        <taxon>Fungi</taxon>
        <taxon>Dikarya</taxon>
        <taxon>Ascomycota</taxon>
        <taxon>Saccharomycotina</taxon>
        <taxon>Dipodascomycetes</taxon>
        <taxon>Dipodascales</taxon>
        <taxon>Trichomonascaceae</taxon>
        <taxon>Wickerhamiella</taxon>
    </lineage>
</organism>
<evidence type="ECO:0000313" key="11">
    <source>
        <dbReference type="Proteomes" id="UP000238350"/>
    </source>
</evidence>
<protein>
    <submittedName>
        <fullName evidence="10">DnaJ-related protein SCJ1</fullName>
    </submittedName>
</protein>
<dbReference type="RefSeq" id="XP_024664190.1">
    <property type="nucleotide sequence ID" value="XM_024808422.1"/>
</dbReference>
<feature type="domain" description="CR-type" evidence="9">
    <location>
        <begin position="136"/>
        <end position="218"/>
    </location>
</feature>
<dbReference type="GO" id="GO:0030544">
    <property type="term" value="F:Hsp70 protein binding"/>
    <property type="evidence" value="ECO:0007669"/>
    <property type="project" value="InterPro"/>
</dbReference>
<reference evidence="10 11" key="1">
    <citation type="submission" date="2017-04" db="EMBL/GenBank/DDBJ databases">
        <title>Genome sequencing of [Candida] sorbophila.</title>
        <authorList>
            <person name="Ahn J.O."/>
        </authorList>
    </citation>
    <scope>NUCLEOTIDE SEQUENCE [LARGE SCALE GENOMIC DNA]</scope>
    <source>
        <strain evidence="10 11">DS02</strain>
    </source>
</reference>
<keyword evidence="3 6" id="KW-0863">Zinc-finger</keyword>
<dbReference type="InterPro" id="IPR001305">
    <property type="entry name" value="HSP_DnaJ_Cys-rich_dom"/>
</dbReference>
<dbReference type="Pfam" id="PF00226">
    <property type="entry name" value="DnaJ"/>
    <property type="match status" value="1"/>
</dbReference>
<dbReference type="InterPro" id="IPR001623">
    <property type="entry name" value="DnaJ_domain"/>
</dbReference>
<dbReference type="Pfam" id="PF01556">
    <property type="entry name" value="DnaJ_C"/>
    <property type="match status" value="1"/>
</dbReference>
<feature type="chain" id="PRO_5015559895" evidence="7">
    <location>
        <begin position="19"/>
        <end position="353"/>
    </location>
</feature>
<dbReference type="SUPFAM" id="SSF57938">
    <property type="entry name" value="DnaJ/Hsp40 cysteine-rich domain"/>
    <property type="match status" value="1"/>
</dbReference>
<dbReference type="PROSITE" id="PS50076">
    <property type="entry name" value="DNAJ_2"/>
    <property type="match status" value="1"/>
</dbReference>